<evidence type="ECO:0000256" key="7">
    <source>
        <dbReference type="ARBA" id="ARBA00023136"/>
    </source>
</evidence>
<gene>
    <name evidence="8" type="primary">msrQ</name>
    <name evidence="10" type="ORF">D779_2556</name>
</gene>
<sequence length="211" mass="24082">MSGRRGEWILRAAKVVLFMACLAPFGIMVREAVAGSLGANPVETLLHGTGDWALRLLLVTLAMTPLRRLTGLAWPIRLRRMLGLFAFFYAVLHLTVYLWLDRELAWSTILEDILERPYIGVGFLAFLLLIPLAATSTRGWMRRLGRRWTQLHRAVYVIAALGVLHYLWLVKADLREPLLYGAILLVLLAFRLPWNQLRSVRRGLRADRSDP</sequence>
<comment type="similarity">
    <text evidence="8">Belongs to the MsrQ family.</text>
</comment>
<keyword evidence="3 8" id="KW-0349">Heme</keyword>
<feature type="transmembrane region" description="Helical" evidence="8">
    <location>
        <begin position="81"/>
        <end position="100"/>
    </location>
</feature>
<dbReference type="GO" id="GO:0046872">
    <property type="term" value="F:metal ion binding"/>
    <property type="evidence" value="ECO:0007669"/>
    <property type="project" value="UniProtKB-KW"/>
</dbReference>
<feature type="transmembrane region" description="Helical" evidence="8">
    <location>
        <begin position="153"/>
        <end position="171"/>
    </location>
</feature>
<dbReference type="InterPro" id="IPR022837">
    <property type="entry name" value="MsrQ-like"/>
</dbReference>
<evidence type="ECO:0000256" key="3">
    <source>
        <dbReference type="ARBA" id="ARBA00022617"/>
    </source>
</evidence>
<dbReference type="Pfam" id="PF01794">
    <property type="entry name" value="Ferric_reduct"/>
    <property type="match status" value="1"/>
</dbReference>
<evidence type="ECO:0000256" key="5">
    <source>
        <dbReference type="ARBA" id="ARBA00022989"/>
    </source>
</evidence>
<proteinExistence type="inferred from homology"/>
<evidence type="ECO:0000256" key="8">
    <source>
        <dbReference type="HAMAP-Rule" id="MF_01207"/>
    </source>
</evidence>
<evidence type="ECO:0000256" key="2">
    <source>
        <dbReference type="ARBA" id="ARBA00022448"/>
    </source>
</evidence>
<dbReference type="InterPro" id="IPR013130">
    <property type="entry name" value="Fe3_Rdtase_TM_dom"/>
</dbReference>
<dbReference type="GO" id="GO:0016679">
    <property type="term" value="F:oxidoreductase activity, acting on diphenols and related substances as donors"/>
    <property type="evidence" value="ECO:0007669"/>
    <property type="project" value="TreeGrafter"/>
</dbReference>
<keyword evidence="8" id="KW-0288">FMN</keyword>
<feature type="transmembrane region" description="Helical" evidence="8">
    <location>
        <begin position="52"/>
        <end position="69"/>
    </location>
</feature>
<comment type="subcellular location">
    <subcellularLocation>
        <location evidence="8">Cell membrane</location>
        <topology evidence="8">Multi-pass membrane protein</topology>
    </subcellularLocation>
    <subcellularLocation>
        <location evidence="1">Membrane</location>
        <topology evidence="1">Multi-pass membrane protein</topology>
    </subcellularLocation>
</comment>
<name>W9VVI3_9GAMM</name>
<feature type="domain" description="Ferric oxidoreductase" evidence="9">
    <location>
        <begin position="49"/>
        <end position="163"/>
    </location>
</feature>
<dbReference type="GO" id="GO:0005886">
    <property type="term" value="C:plasma membrane"/>
    <property type="evidence" value="ECO:0007669"/>
    <property type="project" value="UniProtKB-SubCell"/>
</dbReference>
<feature type="transmembrane region" description="Helical" evidence="8">
    <location>
        <begin position="12"/>
        <end position="32"/>
    </location>
</feature>
<evidence type="ECO:0000256" key="6">
    <source>
        <dbReference type="ARBA" id="ARBA00023004"/>
    </source>
</evidence>
<feature type="transmembrane region" description="Helical" evidence="8">
    <location>
        <begin position="120"/>
        <end position="141"/>
    </location>
</feature>
<dbReference type="GO" id="GO:0030091">
    <property type="term" value="P:protein repair"/>
    <property type="evidence" value="ECO:0007669"/>
    <property type="project" value="UniProtKB-UniRule"/>
</dbReference>
<dbReference type="HAMAP" id="MF_01207">
    <property type="entry name" value="MsrQ"/>
    <property type="match status" value="1"/>
</dbReference>
<keyword evidence="8" id="KW-1003">Cell membrane</keyword>
<comment type="cofactor">
    <cofactor evidence="8">
        <name>FMN</name>
        <dbReference type="ChEBI" id="CHEBI:58210"/>
    </cofactor>
    <text evidence="8">Binds 1 FMN per subunit.</text>
</comment>
<organism evidence="10 11">
    <name type="scientific">Imhoffiella purpurea</name>
    <dbReference type="NCBI Taxonomy" id="1249627"/>
    <lineage>
        <taxon>Bacteria</taxon>
        <taxon>Pseudomonadati</taxon>
        <taxon>Pseudomonadota</taxon>
        <taxon>Gammaproteobacteria</taxon>
        <taxon>Chromatiales</taxon>
        <taxon>Chromatiaceae</taxon>
        <taxon>Imhoffiella</taxon>
    </lineage>
</organism>
<dbReference type="Proteomes" id="UP000019460">
    <property type="component" value="Unassembled WGS sequence"/>
</dbReference>
<comment type="caution">
    <text evidence="10">The sequence shown here is derived from an EMBL/GenBank/DDBJ whole genome shotgun (WGS) entry which is preliminary data.</text>
</comment>
<evidence type="ECO:0000259" key="9">
    <source>
        <dbReference type="Pfam" id="PF01794"/>
    </source>
</evidence>
<dbReference type="PATRIC" id="fig|1249627.3.peg.2721"/>
<dbReference type="PANTHER" id="PTHR36964:SF1">
    <property type="entry name" value="PROTEIN-METHIONINE-SULFOXIDE REDUCTASE HEME-BINDING SUBUNIT MSRQ"/>
    <property type="match status" value="1"/>
</dbReference>
<keyword evidence="7 8" id="KW-0472">Membrane</keyword>
<dbReference type="GO" id="GO:0020037">
    <property type="term" value="F:heme binding"/>
    <property type="evidence" value="ECO:0007669"/>
    <property type="project" value="UniProtKB-UniRule"/>
</dbReference>
<dbReference type="EMBL" id="AONC01000040">
    <property type="protein sequence ID" value="EXJ14415.1"/>
    <property type="molecule type" value="Genomic_DNA"/>
</dbReference>
<dbReference type="RefSeq" id="WP_043754779.1">
    <property type="nucleotide sequence ID" value="NZ_AONC01000040.1"/>
</dbReference>
<evidence type="ECO:0000256" key="4">
    <source>
        <dbReference type="ARBA" id="ARBA00022692"/>
    </source>
</evidence>
<evidence type="ECO:0000256" key="1">
    <source>
        <dbReference type="ARBA" id="ARBA00004141"/>
    </source>
</evidence>
<evidence type="ECO:0000313" key="10">
    <source>
        <dbReference type="EMBL" id="EXJ14415.1"/>
    </source>
</evidence>
<comment type="function">
    <text evidence="8">Part of the MsrPQ system that repairs oxidized periplasmic proteins containing methionine sulfoxide residues (Met-O), using respiratory chain electrons. Thus protects these proteins from oxidative-stress damage caused by reactive species of oxygen and chlorine generated by the host defense mechanisms. MsrPQ is essential for the maintenance of envelope integrity under bleach stress, rescuing a wide series of structurally unrelated periplasmic proteins from methionine oxidation. MsrQ provides electrons for reduction to the reductase catalytic subunit MsrP, using the quinone pool of the respiratory chain.</text>
</comment>
<comment type="subunit">
    <text evidence="8">Heterodimer of a catalytic subunit (MsrP) and a heme-binding subunit (MsrQ).</text>
</comment>
<feature type="transmembrane region" description="Helical" evidence="8">
    <location>
        <begin position="177"/>
        <end position="194"/>
    </location>
</feature>
<keyword evidence="8" id="KW-0249">Electron transport</keyword>
<dbReference type="AlphaFoldDB" id="W9VVI3"/>
<keyword evidence="6 8" id="KW-0408">Iron</keyword>
<dbReference type="GO" id="GO:0010181">
    <property type="term" value="F:FMN binding"/>
    <property type="evidence" value="ECO:0007669"/>
    <property type="project" value="UniProtKB-UniRule"/>
</dbReference>
<keyword evidence="4 8" id="KW-0812">Transmembrane</keyword>
<protein>
    <recommendedName>
        <fullName evidence="8">Protein-methionine-sulfoxide reductase heme-binding subunit MsrQ</fullName>
    </recommendedName>
    <alternativeName>
        <fullName evidence="8">Flavocytochrome MsrQ</fullName>
    </alternativeName>
</protein>
<dbReference type="OrthoDB" id="9788328at2"/>
<dbReference type="PANTHER" id="PTHR36964">
    <property type="entry name" value="PROTEIN-METHIONINE-SULFOXIDE REDUCTASE HEME-BINDING SUBUNIT MSRQ"/>
    <property type="match status" value="1"/>
</dbReference>
<dbReference type="GO" id="GO:0009055">
    <property type="term" value="F:electron transfer activity"/>
    <property type="evidence" value="ECO:0007669"/>
    <property type="project" value="UniProtKB-UniRule"/>
</dbReference>
<keyword evidence="11" id="KW-1185">Reference proteome</keyword>
<comment type="cofactor">
    <cofactor evidence="8">
        <name>heme b</name>
        <dbReference type="ChEBI" id="CHEBI:60344"/>
    </cofactor>
    <text evidence="8">Binds 1 heme b (iron(II)-protoporphyrin IX) group per subunit.</text>
</comment>
<reference evidence="10 11" key="1">
    <citation type="submission" date="2012-11" db="EMBL/GenBank/DDBJ databases">
        <title>Genome assembly of Thiorhodococcus sp. AK35.</title>
        <authorList>
            <person name="Nupur N."/>
            <person name="Khatri I."/>
            <person name="Subramanian S."/>
            <person name="Pinnaka A."/>
        </authorList>
    </citation>
    <scope>NUCLEOTIDE SEQUENCE [LARGE SCALE GENOMIC DNA]</scope>
    <source>
        <strain evidence="10 11">AK35</strain>
    </source>
</reference>
<dbReference type="STRING" id="1249627.D779_2556"/>
<keyword evidence="5 8" id="KW-1133">Transmembrane helix</keyword>
<evidence type="ECO:0000313" key="11">
    <source>
        <dbReference type="Proteomes" id="UP000019460"/>
    </source>
</evidence>
<keyword evidence="8" id="KW-0285">Flavoprotein</keyword>
<accession>W9VVI3</accession>
<keyword evidence="2 8" id="KW-0813">Transport</keyword>
<keyword evidence="8" id="KW-0479">Metal-binding</keyword>
<dbReference type="eggNOG" id="COG2717">
    <property type="taxonomic scope" value="Bacteria"/>
</dbReference>